<evidence type="ECO:0000256" key="1">
    <source>
        <dbReference type="SAM" id="Phobius"/>
    </source>
</evidence>
<proteinExistence type="predicted"/>
<dbReference type="AlphaFoldDB" id="A0A8D8ARN9"/>
<dbReference type="EMBL" id="HBUE01163855">
    <property type="protein sequence ID" value="CAG6511565.1"/>
    <property type="molecule type" value="Transcribed_RNA"/>
</dbReference>
<keyword evidence="1" id="KW-0812">Transmembrane</keyword>
<evidence type="ECO:0000313" key="2">
    <source>
        <dbReference type="EMBL" id="CAG6458886.1"/>
    </source>
</evidence>
<protein>
    <submittedName>
        <fullName evidence="2">(northern house mosquito) hypothetical protein</fullName>
    </submittedName>
</protein>
<dbReference type="EMBL" id="HBUE01036312">
    <property type="protein sequence ID" value="CAG6458886.1"/>
    <property type="molecule type" value="Transcribed_RNA"/>
</dbReference>
<organism evidence="2">
    <name type="scientific">Culex pipiens</name>
    <name type="common">House mosquito</name>
    <dbReference type="NCBI Taxonomy" id="7175"/>
    <lineage>
        <taxon>Eukaryota</taxon>
        <taxon>Metazoa</taxon>
        <taxon>Ecdysozoa</taxon>
        <taxon>Arthropoda</taxon>
        <taxon>Hexapoda</taxon>
        <taxon>Insecta</taxon>
        <taxon>Pterygota</taxon>
        <taxon>Neoptera</taxon>
        <taxon>Endopterygota</taxon>
        <taxon>Diptera</taxon>
        <taxon>Nematocera</taxon>
        <taxon>Culicoidea</taxon>
        <taxon>Culicidae</taxon>
        <taxon>Culicinae</taxon>
        <taxon>Culicini</taxon>
        <taxon>Culex</taxon>
        <taxon>Culex</taxon>
    </lineage>
</organism>
<keyword evidence="1" id="KW-1133">Transmembrane helix</keyword>
<sequence>MQLTTKSRYYCSPSFSPKQHLMLSTLTLAVLPSLSLALTLTATLSLAVIISTIFSVVFDLLVEIIKRRPAEPWHILKRRHVAMLQHGLDVLHSTIRLPEIVLSLADVHQQSNSYNRQQSNGKSFHFVCRMFKICEPTIRTFQNFV</sequence>
<reference evidence="2" key="1">
    <citation type="submission" date="2021-05" db="EMBL/GenBank/DDBJ databases">
        <authorList>
            <person name="Alioto T."/>
            <person name="Alioto T."/>
            <person name="Gomez Garrido J."/>
        </authorList>
    </citation>
    <scope>NUCLEOTIDE SEQUENCE</scope>
</reference>
<accession>A0A8D8ARN9</accession>
<feature type="transmembrane region" description="Helical" evidence="1">
    <location>
        <begin position="44"/>
        <end position="62"/>
    </location>
</feature>
<dbReference type="EMBL" id="HBUE01269103">
    <property type="protein sequence ID" value="CAG6562996.1"/>
    <property type="molecule type" value="Transcribed_RNA"/>
</dbReference>
<keyword evidence="1" id="KW-0472">Membrane</keyword>
<name>A0A8D8ARN9_CULPI</name>